<evidence type="ECO:0000313" key="2">
    <source>
        <dbReference type="EMBL" id="TXK12460.1"/>
    </source>
</evidence>
<feature type="transmembrane region" description="Helical" evidence="1">
    <location>
        <begin position="64"/>
        <end position="83"/>
    </location>
</feature>
<dbReference type="OrthoDB" id="5081877at2"/>
<keyword evidence="3" id="KW-1185">Reference proteome</keyword>
<reference evidence="2 3" key="1">
    <citation type="submission" date="2019-08" db="EMBL/GenBank/DDBJ databases">
        <authorList>
            <person name="Dong K."/>
        </authorList>
    </citation>
    <scope>NUCLEOTIDE SEQUENCE [LARGE SCALE GENOMIC DNA]</scope>
    <source>
        <strain evidence="2 3">JCM14558</strain>
    </source>
</reference>
<name>A0A5C8I302_9MICO</name>
<proteinExistence type="predicted"/>
<dbReference type="RefSeq" id="WP_147893187.1">
    <property type="nucleotide sequence ID" value="NZ_BAAANR010000001.1"/>
</dbReference>
<keyword evidence="1" id="KW-1133">Transmembrane helix</keyword>
<protein>
    <submittedName>
        <fullName evidence="2">Uncharacterized protein</fullName>
    </submittedName>
</protein>
<accession>A0A5C8I302</accession>
<feature type="transmembrane region" description="Helical" evidence="1">
    <location>
        <begin position="12"/>
        <end position="33"/>
    </location>
</feature>
<gene>
    <name evidence="2" type="ORF">FVP77_03000</name>
</gene>
<evidence type="ECO:0000313" key="3">
    <source>
        <dbReference type="Proteomes" id="UP000321034"/>
    </source>
</evidence>
<keyword evidence="1" id="KW-0472">Membrane</keyword>
<organism evidence="2 3">
    <name type="scientific">Microbacterium hatanonis</name>
    <dbReference type="NCBI Taxonomy" id="404366"/>
    <lineage>
        <taxon>Bacteria</taxon>
        <taxon>Bacillati</taxon>
        <taxon>Actinomycetota</taxon>
        <taxon>Actinomycetes</taxon>
        <taxon>Micrococcales</taxon>
        <taxon>Microbacteriaceae</taxon>
        <taxon>Microbacterium</taxon>
    </lineage>
</organism>
<dbReference type="Proteomes" id="UP000321034">
    <property type="component" value="Unassembled WGS sequence"/>
</dbReference>
<dbReference type="AlphaFoldDB" id="A0A5C8I302"/>
<evidence type="ECO:0000256" key="1">
    <source>
        <dbReference type="SAM" id="Phobius"/>
    </source>
</evidence>
<comment type="caution">
    <text evidence="2">The sequence shown here is derived from an EMBL/GenBank/DDBJ whole genome shotgun (WGS) entry which is preliminary data.</text>
</comment>
<dbReference type="EMBL" id="VRSV01000001">
    <property type="protein sequence ID" value="TXK12460.1"/>
    <property type="molecule type" value="Genomic_DNA"/>
</dbReference>
<sequence>MDEPLPRAERPAVIIVGAVIAAIIATLLLAPMITGGYCNDSSDPAKSVCGTIGPQTLAGWPISVWPWAAALVVIAAGAIGLLIRAARRRP</sequence>
<keyword evidence="1" id="KW-0812">Transmembrane</keyword>